<dbReference type="Proteomes" id="UP001221757">
    <property type="component" value="Unassembled WGS sequence"/>
</dbReference>
<dbReference type="EMBL" id="JARKIE010000071">
    <property type="protein sequence ID" value="KAJ7689548.1"/>
    <property type="molecule type" value="Genomic_DNA"/>
</dbReference>
<comment type="caution">
    <text evidence="1">The sequence shown here is derived from an EMBL/GenBank/DDBJ whole genome shotgun (WGS) entry which is preliminary data.</text>
</comment>
<protein>
    <submittedName>
        <fullName evidence="1">Uncharacterized protein</fullName>
    </submittedName>
</protein>
<name>A0AAD7DH86_MYCRO</name>
<sequence>RSMLIPLYTETGIVPLRVRCFILALGYCHLQYLLSLLPSHFACTAVNSSIKLAAAGKKSWAKDLMTAASKLPFECPGPDLANTTAVSILDYTKMVDGLMLEWIQGEGDSSNKLHLIQGGREPQKDKSPAPQTLRLQHYLSMLLGSIRLLLTSLLLSTHLLAIEVLRWRDHMQPREDDHARCVCRFCKVEVETLEHALLACDTSIEVVSLHAAFLEKLFITAPNLRQLVDELDDIEFFKSMVYERSTVALVAKFAHKVLQVFYATPVFRLAG</sequence>
<dbReference type="AlphaFoldDB" id="A0AAD7DH86"/>
<keyword evidence="2" id="KW-1185">Reference proteome</keyword>
<accession>A0AAD7DH86</accession>
<gene>
    <name evidence="1" type="ORF">B0H17DRAFT_937128</name>
</gene>
<evidence type="ECO:0000313" key="1">
    <source>
        <dbReference type="EMBL" id="KAJ7689548.1"/>
    </source>
</evidence>
<evidence type="ECO:0000313" key="2">
    <source>
        <dbReference type="Proteomes" id="UP001221757"/>
    </source>
</evidence>
<reference evidence="1" key="1">
    <citation type="submission" date="2023-03" db="EMBL/GenBank/DDBJ databases">
        <title>Massive genome expansion in bonnet fungi (Mycena s.s.) driven by repeated elements and novel gene families across ecological guilds.</title>
        <authorList>
            <consortium name="Lawrence Berkeley National Laboratory"/>
            <person name="Harder C.B."/>
            <person name="Miyauchi S."/>
            <person name="Viragh M."/>
            <person name="Kuo A."/>
            <person name="Thoen E."/>
            <person name="Andreopoulos B."/>
            <person name="Lu D."/>
            <person name="Skrede I."/>
            <person name="Drula E."/>
            <person name="Henrissat B."/>
            <person name="Morin E."/>
            <person name="Kohler A."/>
            <person name="Barry K."/>
            <person name="LaButti K."/>
            <person name="Morin E."/>
            <person name="Salamov A."/>
            <person name="Lipzen A."/>
            <person name="Mereny Z."/>
            <person name="Hegedus B."/>
            <person name="Baldrian P."/>
            <person name="Stursova M."/>
            <person name="Weitz H."/>
            <person name="Taylor A."/>
            <person name="Grigoriev I.V."/>
            <person name="Nagy L.G."/>
            <person name="Martin F."/>
            <person name="Kauserud H."/>
        </authorList>
    </citation>
    <scope>NUCLEOTIDE SEQUENCE</scope>
    <source>
        <strain evidence="1">CBHHK067</strain>
    </source>
</reference>
<proteinExistence type="predicted"/>
<organism evidence="1 2">
    <name type="scientific">Mycena rosella</name>
    <name type="common">Pink bonnet</name>
    <name type="synonym">Agaricus rosellus</name>
    <dbReference type="NCBI Taxonomy" id="1033263"/>
    <lineage>
        <taxon>Eukaryota</taxon>
        <taxon>Fungi</taxon>
        <taxon>Dikarya</taxon>
        <taxon>Basidiomycota</taxon>
        <taxon>Agaricomycotina</taxon>
        <taxon>Agaricomycetes</taxon>
        <taxon>Agaricomycetidae</taxon>
        <taxon>Agaricales</taxon>
        <taxon>Marasmiineae</taxon>
        <taxon>Mycenaceae</taxon>
        <taxon>Mycena</taxon>
    </lineage>
</organism>
<feature type="non-terminal residue" evidence="1">
    <location>
        <position position="271"/>
    </location>
</feature>